<keyword evidence="2" id="KW-0723">Serine/threonine-protein kinase</keyword>
<dbReference type="PROSITE" id="PS50011">
    <property type="entry name" value="PROTEIN_KINASE_DOM"/>
    <property type="match status" value="1"/>
</dbReference>
<dbReference type="EMBL" id="KQ241597">
    <property type="protein sequence ID" value="KNC87875.1"/>
    <property type="molecule type" value="Genomic_DNA"/>
</dbReference>
<accession>A0A0L0GFL5</accession>
<evidence type="ECO:0000313" key="2">
    <source>
        <dbReference type="EMBL" id="KNC87875.1"/>
    </source>
</evidence>
<keyword evidence="2" id="KW-0418">Kinase</keyword>
<proteinExistence type="predicted"/>
<organism evidence="2 3">
    <name type="scientific">Sphaeroforma arctica JP610</name>
    <dbReference type="NCBI Taxonomy" id="667725"/>
    <lineage>
        <taxon>Eukaryota</taxon>
        <taxon>Ichthyosporea</taxon>
        <taxon>Ichthyophonida</taxon>
        <taxon>Sphaeroforma</taxon>
    </lineage>
</organism>
<dbReference type="OrthoDB" id="541276at2759"/>
<reference evidence="2 3" key="1">
    <citation type="submission" date="2011-02" db="EMBL/GenBank/DDBJ databases">
        <title>The Genome Sequence of Sphaeroforma arctica JP610.</title>
        <authorList>
            <consortium name="The Broad Institute Genome Sequencing Platform"/>
            <person name="Russ C."/>
            <person name="Cuomo C."/>
            <person name="Young S.K."/>
            <person name="Zeng Q."/>
            <person name="Gargeya S."/>
            <person name="Alvarado L."/>
            <person name="Berlin A."/>
            <person name="Chapman S.B."/>
            <person name="Chen Z."/>
            <person name="Freedman E."/>
            <person name="Gellesch M."/>
            <person name="Goldberg J."/>
            <person name="Griggs A."/>
            <person name="Gujja S."/>
            <person name="Heilman E."/>
            <person name="Heiman D."/>
            <person name="Howarth C."/>
            <person name="Mehta T."/>
            <person name="Neiman D."/>
            <person name="Pearson M."/>
            <person name="Roberts A."/>
            <person name="Saif S."/>
            <person name="Shea T."/>
            <person name="Shenoy N."/>
            <person name="Sisk P."/>
            <person name="Stolte C."/>
            <person name="Sykes S."/>
            <person name="White J."/>
            <person name="Yandava C."/>
            <person name="Burger G."/>
            <person name="Gray M.W."/>
            <person name="Holland P.W.H."/>
            <person name="King N."/>
            <person name="Lang F.B.F."/>
            <person name="Roger A.J."/>
            <person name="Ruiz-Trillo I."/>
            <person name="Haas B."/>
            <person name="Nusbaum C."/>
            <person name="Birren B."/>
        </authorList>
    </citation>
    <scope>NUCLEOTIDE SEQUENCE [LARGE SCALE GENOMIC DNA]</scope>
    <source>
        <strain evidence="2 3">JP610</strain>
    </source>
</reference>
<dbReference type="GO" id="GO:0005524">
    <property type="term" value="F:ATP binding"/>
    <property type="evidence" value="ECO:0007669"/>
    <property type="project" value="InterPro"/>
</dbReference>
<protein>
    <submittedName>
        <fullName evidence="2">Serine/threonine protein kinase</fullName>
    </submittedName>
</protein>
<dbReference type="AlphaFoldDB" id="A0A0L0GFL5"/>
<dbReference type="SUPFAM" id="SSF56112">
    <property type="entry name" value="Protein kinase-like (PK-like)"/>
    <property type="match status" value="1"/>
</dbReference>
<dbReference type="PANTHER" id="PTHR44167">
    <property type="entry name" value="OVARIAN-SPECIFIC SERINE/THREONINE-PROTEIN KINASE LOK-RELATED"/>
    <property type="match status" value="1"/>
</dbReference>
<dbReference type="RefSeq" id="XP_014161777.1">
    <property type="nucleotide sequence ID" value="XM_014306302.1"/>
</dbReference>
<dbReference type="GeneID" id="25900513"/>
<name>A0A0L0GFL5_9EUKA</name>
<sequence>MFDNTQSENACSVFTFDNVDKAIWNLEYNTMASNKRLHDVASATTIDTEAITPTLPPMTGRTYQTPSTRYNCIKPIQQGSTCIVSIAEDVIDKTFVALKKSSWAYRSQMKHEYNVLSAIGLHRNLPIVHDYIEDTMNREVIMAMDLYDGGDIVDQIASGKGGIDELQCIQHAFDLTDVFAHMHSMGFAHRDIKADNLCTTKEGTVVVIDFGEAQSVHEPIECYKKGTLPYVSCELLEADRLIQRGLHQTDLQEVDLLASDVWSLGITIYAMLTSKLPFKAATLDVRGFAEYSKGEAVLGPKDIWRTLSTNAKTLLSAMCAVDPAERCTMQEANKFLGEWLALVDSAALC</sequence>
<gene>
    <name evidence="2" type="ORF">SARC_00009</name>
</gene>
<dbReference type="Gene3D" id="1.10.510.10">
    <property type="entry name" value="Transferase(Phosphotransferase) domain 1"/>
    <property type="match status" value="1"/>
</dbReference>
<keyword evidence="2" id="KW-0808">Transferase</keyword>
<dbReference type="Pfam" id="PF00069">
    <property type="entry name" value="Pkinase"/>
    <property type="match status" value="1"/>
</dbReference>
<evidence type="ECO:0000313" key="3">
    <source>
        <dbReference type="Proteomes" id="UP000054560"/>
    </source>
</evidence>
<dbReference type="Proteomes" id="UP000054560">
    <property type="component" value="Unassembled WGS sequence"/>
</dbReference>
<dbReference type="STRING" id="667725.A0A0L0GFL5"/>
<dbReference type="GO" id="GO:0004674">
    <property type="term" value="F:protein serine/threonine kinase activity"/>
    <property type="evidence" value="ECO:0007669"/>
    <property type="project" value="UniProtKB-KW"/>
</dbReference>
<dbReference type="InterPro" id="IPR000719">
    <property type="entry name" value="Prot_kinase_dom"/>
</dbReference>
<dbReference type="InterPro" id="IPR011009">
    <property type="entry name" value="Kinase-like_dom_sf"/>
</dbReference>
<evidence type="ECO:0000259" key="1">
    <source>
        <dbReference type="PROSITE" id="PS50011"/>
    </source>
</evidence>
<dbReference type="SMART" id="SM00220">
    <property type="entry name" value="S_TKc"/>
    <property type="match status" value="1"/>
</dbReference>
<keyword evidence="3" id="KW-1185">Reference proteome</keyword>
<dbReference type="PANTHER" id="PTHR44167:SF24">
    <property type="entry name" value="SERINE_THREONINE-PROTEIN KINASE CHK2"/>
    <property type="match status" value="1"/>
</dbReference>
<dbReference type="PROSITE" id="PS00108">
    <property type="entry name" value="PROTEIN_KINASE_ST"/>
    <property type="match status" value="1"/>
</dbReference>
<feature type="domain" description="Protein kinase" evidence="1">
    <location>
        <begin position="70"/>
        <end position="340"/>
    </location>
</feature>
<dbReference type="InterPro" id="IPR008271">
    <property type="entry name" value="Ser/Thr_kinase_AS"/>
</dbReference>
<dbReference type="eggNOG" id="KOG0615">
    <property type="taxonomic scope" value="Eukaryota"/>
</dbReference>